<accession>A0A1D8KT82</accession>
<name>A0A1D8KT82_9CAUD</name>
<reference evidence="1 2" key="1">
    <citation type="journal article" date="2016" name="Virology">
        <title>The genomic content and context of auxiliary metabolic genes in marine cyanomyoviruses.</title>
        <authorList>
            <person name="Crummett L.T."/>
            <person name="Puxty R.J."/>
            <person name="Weihe C."/>
            <person name="Marston M.F."/>
            <person name="Martiny J.B."/>
        </authorList>
    </citation>
    <scope>NUCLEOTIDE SEQUENCE [LARGE SCALE GENOMIC DNA]</scope>
    <source>
        <strain evidence="1">0810PA29</strain>
    </source>
</reference>
<dbReference type="GeneID" id="30309165"/>
<gene>
    <name evidence="1" type="ORF">P29B0810_092</name>
</gene>
<dbReference type="RefSeq" id="YP_009324255.1">
    <property type="nucleotide sequence ID" value="NC_031935.1"/>
</dbReference>
<dbReference type="Proteomes" id="UP000202081">
    <property type="component" value="Segment"/>
</dbReference>
<dbReference type="KEGG" id="vg:30309165"/>
<evidence type="ECO:0000313" key="1">
    <source>
        <dbReference type="EMBL" id="AOV61787.1"/>
    </source>
</evidence>
<keyword evidence="2" id="KW-1185">Reference proteome</keyword>
<sequence length="184" mass="20576">MSQIRTNTIQTLAGRNILTNSGPVIQVQTVMTDRKVDVASPNSGNGTPLRDLTVGITPTASSSRLIVEFMICGELHQDNVWLIHRNNSLVTTGGEQGRNSQNNNRWMGYASAWYDRDQNSTPSTWYLLYHCIANTTGYTYFSPAVRSSSTGNYNFYQNRTQGSWGTDNHETTICSATIWETIRP</sequence>
<organism evidence="1 2">
    <name type="scientific">Synechococcus phage S-WAM2</name>
    <dbReference type="NCBI Taxonomy" id="1815522"/>
    <lineage>
        <taxon>Viruses</taxon>
        <taxon>Duplodnaviria</taxon>
        <taxon>Heunggongvirae</taxon>
        <taxon>Uroviricota</taxon>
        <taxon>Caudoviricetes</taxon>
        <taxon>Pantevenvirales</taxon>
        <taxon>Kyanoviridae</taxon>
        <taxon>Cymopoleiavirus</taxon>
        <taxon>Cymopoleiavirus swam2</taxon>
    </lineage>
</organism>
<dbReference type="EMBL" id="KU686211">
    <property type="protein sequence ID" value="AOV61787.1"/>
    <property type="molecule type" value="Genomic_DNA"/>
</dbReference>
<proteinExistence type="predicted"/>
<evidence type="ECO:0000313" key="2">
    <source>
        <dbReference type="Proteomes" id="UP000202081"/>
    </source>
</evidence>
<protein>
    <submittedName>
        <fullName evidence="1">Uncharacterized protein</fullName>
    </submittedName>
</protein>